<protein>
    <recommendedName>
        <fullName evidence="6">Radical SAM core domain-containing protein</fullName>
    </recommendedName>
</protein>
<dbReference type="EMBL" id="MAAO01000015">
    <property type="protein sequence ID" value="OUR93617.1"/>
    <property type="molecule type" value="Genomic_DNA"/>
</dbReference>
<feature type="domain" description="Radical SAM core" evidence="6">
    <location>
        <begin position="108"/>
        <end position="335"/>
    </location>
</feature>
<dbReference type="Gene3D" id="3.20.20.70">
    <property type="entry name" value="Aldolase class I"/>
    <property type="match status" value="2"/>
</dbReference>
<keyword evidence="5" id="KW-0411">Iron-sulfur</keyword>
<comment type="caution">
    <text evidence="7">The sequence shown here is derived from an EMBL/GenBank/DDBJ whole genome shotgun (WGS) entry which is preliminary data.</text>
</comment>
<evidence type="ECO:0000256" key="3">
    <source>
        <dbReference type="ARBA" id="ARBA00022723"/>
    </source>
</evidence>
<keyword evidence="2" id="KW-0949">S-adenosyl-L-methionine</keyword>
<keyword evidence="4" id="KW-0408">Iron</keyword>
<comment type="cofactor">
    <cofactor evidence="1">
        <name>[4Fe-4S] cluster</name>
        <dbReference type="ChEBI" id="CHEBI:49883"/>
    </cofactor>
</comment>
<evidence type="ECO:0000256" key="4">
    <source>
        <dbReference type="ARBA" id="ARBA00023004"/>
    </source>
</evidence>
<dbReference type="GO" id="GO:0003824">
    <property type="term" value="F:catalytic activity"/>
    <property type="evidence" value="ECO:0007669"/>
    <property type="project" value="InterPro"/>
</dbReference>
<accession>A0A1Y5F7V5</accession>
<dbReference type="InterPro" id="IPR050377">
    <property type="entry name" value="Radical_SAM_PqqE_MftC-like"/>
</dbReference>
<dbReference type="GO" id="GO:0046872">
    <property type="term" value="F:metal ion binding"/>
    <property type="evidence" value="ECO:0007669"/>
    <property type="project" value="UniProtKB-KW"/>
</dbReference>
<dbReference type="SFLD" id="SFLDS00029">
    <property type="entry name" value="Radical_SAM"/>
    <property type="match status" value="1"/>
</dbReference>
<dbReference type="InterPro" id="IPR007197">
    <property type="entry name" value="rSAM"/>
</dbReference>
<dbReference type="PANTHER" id="PTHR11228">
    <property type="entry name" value="RADICAL SAM DOMAIN PROTEIN"/>
    <property type="match status" value="1"/>
</dbReference>
<keyword evidence="3" id="KW-0479">Metal-binding</keyword>
<evidence type="ECO:0000313" key="8">
    <source>
        <dbReference type="Proteomes" id="UP000196531"/>
    </source>
</evidence>
<dbReference type="InterPro" id="IPR013785">
    <property type="entry name" value="Aldolase_TIM"/>
</dbReference>
<reference evidence="8" key="1">
    <citation type="journal article" date="2017" name="Proc. Natl. Acad. Sci. U.S.A.">
        <title>Simulation of Deepwater Horizon oil plume reveals substrate specialization within a complex community of hydrocarbon-degraders.</title>
        <authorList>
            <person name="Hu P."/>
            <person name="Dubinsky E.A."/>
            <person name="Probst A.J."/>
            <person name="Wang J."/>
            <person name="Sieber C.M.K."/>
            <person name="Tom L.M."/>
            <person name="Gardinali P."/>
            <person name="Banfield J.F."/>
            <person name="Atlas R.M."/>
            <person name="Andersen G.L."/>
        </authorList>
    </citation>
    <scope>NUCLEOTIDE SEQUENCE [LARGE SCALE GENOMIC DNA]</scope>
</reference>
<dbReference type="PROSITE" id="PS51918">
    <property type="entry name" value="RADICAL_SAM"/>
    <property type="match status" value="1"/>
</dbReference>
<dbReference type="InterPro" id="IPR058240">
    <property type="entry name" value="rSAM_sf"/>
</dbReference>
<sequence length="378" mass="43611">MNLKNKFCAKPFTYLEIGYPKSDGKVLCHACCPNQLPKEVGDLSRDSINEIWNSKAYQDIRSSILDGSFKYCDESQCPEIQTNSLPDRDIVTDKRLRKIINEGLVELELGPEVLNLSYDQTCNLACPSCRVDFISSNDQSSQDVFTKIGYEVLNTTADNVKRVLFCSSGDPFSSQHFKSLLQELDFKKNPELRIQIVTNGVLFTEKMWDELQNIHGRIDLVCISIDAAKKDTYEIVRKGGDWHKLLKNLEFIKSLRKKGLIPFLKFDFVVQDYNFKEMPAFALLGKKFGADKVFFQRIINWGTYSEEVFLERAVYREAHPSYEKFVKVCKSNELKDEIVDGGNLSSFIGEPIRKFRLTKAIEHSILKRLRRLKRILLR</sequence>
<organism evidence="7 8">
    <name type="scientific">Halobacteriovorax marinus</name>
    <dbReference type="NCBI Taxonomy" id="97084"/>
    <lineage>
        <taxon>Bacteria</taxon>
        <taxon>Pseudomonadati</taxon>
        <taxon>Bdellovibrionota</taxon>
        <taxon>Bacteriovoracia</taxon>
        <taxon>Bacteriovoracales</taxon>
        <taxon>Halobacteriovoraceae</taxon>
        <taxon>Halobacteriovorax</taxon>
    </lineage>
</organism>
<proteinExistence type="predicted"/>
<dbReference type="Pfam" id="PF04055">
    <property type="entry name" value="Radical_SAM"/>
    <property type="match status" value="1"/>
</dbReference>
<dbReference type="InterPro" id="IPR023885">
    <property type="entry name" value="4Fe4S-binding_SPASM_dom"/>
</dbReference>
<dbReference type="GO" id="GO:0051536">
    <property type="term" value="F:iron-sulfur cluster binding"/>
    <property type="evidence" value="ECO:0007669"/>
    <property type="project" value="UniProtKB-KW"/>
</dbReference>
<dbReference type="CDD" id="cd01335">
    <property type="entry name" value="Radical_SAM"/>
    <property type="match status" value="1"/>
</dbReference>
<gene>
    <name evidence="7" type="ORF">A9Q84_19300</name>
</gene>
<dbReference type="SFLD" id="SFLDG01067">
    <property type="entry name" value="SPASM/twitch_domain_containing"/>
    <property type="match status" value="1"/>
</dbReference>
<dbReference type="CDD" id="cd21109">
    <property type="entry name" value="SPASM"/>
    <property type="match status" value="1"/>
</dbReference>
<evidence type="ECO:0000256" key="1">
    <source>
        <dbReference type="ARBA" id="ARBA00001966"/>
    </source>
</evidence>
<evidence type="ECO:0000256" key="2">
    <source>
        <dbReference type="ARBA" id="ARBA00022691"/>
    </source>
</evidence>
<evidence type="ECO:0000259" key="6">
    <source>
        <dbReference type="PROSITE" id="PS51918"/>
    </source>
</evidence>
<name>A0A1Y5F7V5_9BACT</name>
<dbReference type="Proteomes" id="UP000196531">
    <property type="component" value="Unassembled WGS sequence"/>
</dbReference>
<dbReference type="PANTHER" id="PTHR11228:SF7">
    <property type="entry name" value="PQQA PEPTIDE CYCLASE"/>
    <property type="match status" value="1"/>
</dbReference>
<evidence type="ECO:0000256" key="5">
    <source>
        <dbReference type="ARBA" id="ARBA00023014"/>
    </source>
</evidence>
<dbReference type="AlphaFoldDB" id="A0A1Y5F7V5"/>
<evidence type="ECO:0000313" key="7">
    <source>
        <dbReference type="EMBL" id="OUR93617.1"/>
    </source>
</evidence>
<dbReference type="SUPFAM" id="SSF102114">
    <property type="entry name" value="Radical SAM enzymes"/>
    <property type="match status" value="1"/>
</dbReference>
<dbReference type="Pfam" id="PF13186">
    <property type="entry name" value="SPASM"/>
    <property type="match status" value="1"/>
</dbReference>